<dbReference type="PRINTS" id="PR00014">
    <property type="entry name" value="FNTYPEIII"/>
</dbReference>
<feature type="domain" description="Fibronectin type-III" evidence="2">
    <location>
        <begin position="199"/>
        <end position="289"/>
    </location>
</feature>
<name>A0A2D1GNN0_9CAUD</name>
<protein>
    <submittedName>
        <fullName evidence="3">Hydrolase</fullName>
    </submittedName>
</protein>
<dbReference type="PROSITE" id="PS50853">
    <property type="entry name" value="FN3"/>
    <property type="match status" value="2"/>
</dbReference>
<dbReference type="EMBL" id="MF975637">
    <property type="protein sequence ID" value="ATN93672.1"/>
    <property type="molecule type" value="Genomic_DNA"/>
</dbReference>
<dbReference type="Pfam" id="PF00041">
    <property type="entry name" value="fn3"/>
    <property type="match status" value="2"/>
</dbReference>
<dbReference type="InterPro" id="IPR013783">
    <property type="entry name" value="Ig-like_fold"/>
</dbReference>
<feature type="domain" description="Fibronectin type-III" evidence="2">
    <location>
        <begin position="107"/>
        <end position="196"/>
    </location>
</feature>
<organism evidence="3 4">
    <name type="scientific">Streptomyces phage Scap1</name>
    <dbReference type="NCBI Taxonomy" id="2041354"/>
    <lineage>
        <taxon>Viruses</taxon>
        <taxon>Duplodnaviria</taxon>
        <taxon>Heunggongvirae</taxon>
        <taxon>Uroviricota</taxon>
        <taxon>Caudoviricetes</taxon>
        <taxon>Scapunavirus</taxon>
        <taxon>Scapunavirus scap1</taxon>
    </lineage>
</organism>
<proteinExistence type="predicted"/>
<dbReference type="Proteomes" id="UP000228985">
    <property type="component" value="Segment"/>
</dbReference>
<dbReference type="InterPro" id="IPR050964">
    <property type="entry name" value="Striated_Muscle_Regulatory"/>
</dbReference>
<reference evidence="3 4" key="1">
    <citation type="submission" date="2017-09" db="EMBL/GenBank/DDBJ databases">
        <authorList>
            <person name="Ehlers B."/>
            <person name="Leendertz F.H."/>
        </authorList>
    </citation>
    <scope>NUCLEOTIDE SEQUENCE [LARGE SCALE GENOMIC DNA]</scope>
</reference>
<evidence type="ECO:0000259" key="2">
    <source>
        <dbReference type="PROSITE" id="PS50853"/>
    </source>
</evidence>
<dbReference type="SMART" id="SM00060">
    <property type="entry name" value="FN3"/>
    <property type="match status" value="2"/>
</dbReference>
<dbReference type="Gene3D" id="2.60.40.10">
    <property type="entry name" value="Immunoglobulins"/>
    <property type="match status" value="2"/>
</dbReference>
<dbReference type="OrthoDB" id="6896at10239"/>
<evidence type="ECO:0000313" key="4">
    <source>
        <dbReference type="Proteomes" id="UP000228985"/>
    </source>
</evidence>
<dbReference type="GO" id="GO:0016787">
    <property type="term" value="F:hydrolase activity"/>
    <property type="evidence" value="ECO:0007669"/>
    <property type="project" value="UniProtKB-KW"/>
</dbReference>
<evidence type="ECO:0000313" key="3">
    <source>
        <dbReference type="EMBL" id="ATN93672.1"/>
    </source>
</evidence>
<evidence type="ECO:0000256" key="1">
    <source>
        <dbReference type="ARBA" id="ARBA00022737"/>
    </source>
</evidence>
<keyword evidence="1" id="KW-0677">Repeat</keyword>
<dbReference type="SUPFAM" id="SSF49265">
    <property type="entry name" value="Fibronectin type III"/>
    <property type="match status" value="1"/>
</dbReference>
<dbReference type="PANTHER" id="PTHR13817">
    <property type="entry name" value="TITIN"/>
    <property type="match status" value="1"/>
</dbReference>
<dbReference type="InterPro" id="IPR036116">
    <property type="entry name" value="FN3_sf"/>
</dbReference>
<dbReference type="InterPro" id="IPR003961">
    <property type="entry name" value="FN3_dom"/>
</dbReference>
<gene>
    <name evidence="3" type="ORF">SEA_SCAP1_23</name>
</gene>
<keyword evidence="3" id="KW-0378">Hydrolase</keyword>
<dbReference type="CDD" id="cd00063">
    <property type="entry name" value="FN3"/>
    <property type="match status" value="2"/>
</dbReference>
<accession>A0A2D1GNN0</accession>
<dbReference type="PANTHER" id="PTHR13817:SF73">
    <property type="entry name" value="FIBRONECTIN TYPE-III DOMAIN-CONTAINING PROTEIN"/>
    <property type="match status" value="1"/>
</dbReference>
<sequence length="328" mass="35078">MTDYTKTSGVNGKMVIRDTGLDVEFYFQAGYNSDWWNGMPFNWTANGKTTSKEINYPTGRPFYKVGEVRITDSQTVTFRLTDGTSATGMGGPTSFSQYIKRDTIPAKPSTPNISNITATSVYVTFSDGSNGGDAIDARQIGYGTSSSSVQHTVSSDRSTTITGLSQGTTYYFWARTHNSEGWSAWSNRASAKTLKTPGAPSAPLLSSVRATSVDVAFSAPSDSGGSTITGYQIGYGTNSSTPSSTVSATSPQVVTGLNPGTVYYIRVRARNSVGWGAWSAARSIRTVAGAYIRVGAEIKLAIPYVKVGGVWKVAEPWIRNVGAWKRST</sequence>
<keyword evidence="4" id="KW-1185">Reference proteome</keyword>